<reference evidence="1" key="1">
    <citation type="submission" date="2022-03" db="EMBL/GenBank/DDBJ databases">
        <title>Description of Abyssus ytuae gen. nov., sp. nov., a novel member of the family Flavobacteriaceae isolated from the sediment of Mariana Trench.</title>
        <authorList>
            <person name="Zhang J."/>
            <person name="Xu X."/>
        </authorList>
    </citation>
    <scope>NUCLEOTIDE SEQUENCE</scope>
    <source>
        <strain evidence="1">MT3330</strain>
    </source>
</reference>
<organism evidence="1 2">
    <name type="scientific">Abyssalbus ytuae</name>
    <dbReference type="NCBI Taxonomy" id="2926907"/>
    <lineage>
        <taxon>Bacteria</taxon>
        <taxon>Pseudomonadati</taxon>
        <taxon>Bacteroidota</taxon>
        <taxon>Flavobacteriia</taxon>
        <taxon>Flavobacteriales</taxon>
        <taxon>Flavobacteriaceae</taxon>
        <taxon>Abyssalbus</taxon>
    </lineage>
</organism>
<dbReference type="AlphaFoldDB" id="A0A9E6ZLA6"/>
<evidence type="ECO:0000313" key="2">
    <source>
        <dbReference type="Proteomes" id="UP000831290"/>
    </source>
</evidence>
<protein>
    <submittedName>
        <fullName evidence="1">Conjugal transfer protein TraO</fullName>
    </submittedName>
</protein>
<dbReference type="Pfam" id="PF10626">
    <property type="entry name" value="TraO"/>
    <property type="match status" value="1"/>
</dbReference>
<proteinExistence type="predicted"/>
<evidence type="ECO:0000313" key="1">
    <source>
        <dbReference type="EMBL" id="UOB16699.1"/>
    </source>
</evidence>
<sequence>MKKIIFIILCISVYKIEAQSYGSSLGVNAGYAEDGIGIMAEYNYYVSRFNSVHISGYMSFANYKYEDIDVPYALYSLQVGYTQNIWRNHFRRNIKISGLGGVQVGYESINNGKESLWTGDIVTSESKIIYGAYLGAEIDLLLGDDFSFIIRANENFHINSDVGNLTMFAGIGIRYYIY</sequence>
<dbReference type="Proteomes" id="UP000831290">
    <property type="component" value="Chromosome"/>
</dbReference>
<dbReference type="InterPro" id="IPR018899">
    <property type="entry name" value="Conjug_transposon_Tra0"/>
</dbReference>
<accession>A0A9E6ZLA6</accession>
<dbReference type="RefSeq" id="WP_255841929.1">
    <property type="nucleotide sequence ID" value="NZ_CP094358.1"/>
</dbReference>
<dbReference type="EMBL" id="CP094358">
    <property type="protein sequence ID" value="UOB16699.1"/>
    <property type="molecule type" value="Genomic_DNA"/>
</dbReference>
<gene>
    <name evidence="1" type="ORF">MQE35_13245</name>
</gene>
<keyword evidence="2" id="KW-1185">Reference proteome</keyword>
<name>A0A9E6ZLA6_9FLAO</name>
<dbReference type="KEGG" id="fbm:MQE35_13245"/>